<dbReference type="EMBL" id="KZ623362">
    <property type="protein sequence ID" value="RQO93416.1"/>
    <property type="molecule type" value="Genomic_DNA"/>
</dbReference>
<evidence type="ECO:0000313" key="2">
    <source>
        <dbReference type="EMBL" id="RQO93416.1"/>
    </source>
</evidence>
<reference evidence="2" key="2">
    <citation type="submission" date="2017-07" db="EMBL/GenBank/DDBJ databases">
        <title>WGS assembly of Populus trichocarpa.</title>
        <authorList>
            <person name="Tuskan G."/>
            <person name="Difazio S."/>
            <person name="Jansson S."/>
            <person name="Bohlmann J."/>
            <person name="Grigoriev I."/>
            <person name="Hellsten U."/>
            <person name="Putnam N."/>
            <person name="Ralph S."/>
            <person name="Rombauts S."/>
            <person name="Salamov A."/>
            <person name="Schein J."/>
            <person name="Sterck L."/>
            <person name="Aerts A."/>
            <person name="Bhalerao R."/>
            <person name="Bhalerao R."/>
            <person name="Blaudez D."/>
            <person name="Boerjan W."/>
            <person name="Brun A."/>
            <person name="Brunner A."/>
            <person name="Busov V."/>
            <person name="Campbell M."/>
            <person name="Carlson J."/>
            <person name="Chalot M."/>
            <person name="Chapman J."/>
            <person name="Chen G."/>
            <person name="Cooper D."/>
            <person name="Coutinho P."/>
            <person name="Couturier J."/>
            <person name="Covert S."/>
            <person name="Cronk Q."/>
            <person name="Cunningham R."/>
            <person name="Davis J."/>
            <person name="Degroeve S."/>
            <person name="Dejardin A."/>
            <person name="Depamphilis C."/>
            <person name="Detter J."/>
            <person name="Dirks B."/>
            <person name="Dubchak I."/>
            <person name="Duplessis S."/>
            <person name="Ehlting J."/>
            <person name="Ellis B."/>
            <person name="Gendler K."/>
            <person name="Goodstein D."/>
            <person name="Gribskov M."/>
            <person name="Grimwood J."/>
            <person name="Groover A."/>
            <person name="Gunter L."/>
            <person name="Hamberger B."/>
            <person name="Heinze B."/>
            <person name="Helariutta Y."/>
            <person name="Henrissat B."/>
            <person name="Holligan D."/>
            <person name="Holt R."/>
            <person name="Huang W."/>
            <person name="Islam-Faridi N."/>
            <person name="Jones S."/>
            <person name="Jones-Rhoades M."/>
            <person name="Jorgensen R."/>
            <person name="Joshi C."/>
            <person name="Kangasjarvi J."/>
            <person name="Karlsson J."/>
            <person name="Kelleher C."/>
            <person name="Kirkpatrick R."/>
            <person name="Kirst M."/>
            <person name="Kohler A."/>
            <person name="Kalluri U."/>
            <person name="Larimer F."/>
            <person name="Leebens-Mack J."/>
            <person name="Leple J."/>
            <person name="Locascio P."/>
            <person name="Lou Y."/>
            <person name="Lucas S."/>
            <person name="Martin F."/>
            <person name="Montanini B."/>
            <person name="Napoli C."/>
            <person name="Nelson D."/>
            <person name="Nelson C."/>
            <person name="Nieminen K."/>
            <person name="Nilsson O."/>
            <person name="Pereda V."/>
            <person name="Peter G."/>
            <person name="Philippe R."/>
            <person name="Pilate G."/>
            <person name="Poliakov A."/>
            <person name="Razumovskaya J."/>
            <person name="Richardson P."/>
            <person name="Rinaldi C."/>
            <person name="Ritland K."/>
            <person name="Rouze P."/>
            <person name="Ryaboy D."/>
            <person name="Schmutz J."/>
            <person name="Schrader J."/>
            <person name="Segerman B."/>
            <person name="Shin H."/>
            <person name="Siddiqui A."/>
            <person name="Sterky F."/>
            <person name="Terry A."/>
            <person name="Tsai C."/>
            <person name="Uberbacher E."/>
            <person name="Unneberg P."/>
            <person name="Vahala J."/>
            <person name="Wall K."/>
            <person name="Wessler S."/>
            <person name="Yang G."/>
            <person name="Yin T."/>
            <person name="Douglas C."/>
            <person name="Marra M."/>
            <person name="Sandberg G."/>
            <person name="Van De Peer Y."/>
            <person name="Rokhsar D."/>
        </authorList>
    </citation>
    <scope>NUCLEOTIDE SEQUENCE</scope>
    <source>
        <strain evidence="2">Nisqually-1</strain>
    </source>
</reference>
<accession>A0A3N7F9Q2</accession>
<dbReference type="InParanoid" id="A0A3N7F9Q2"/>
<proteinExistence type="predicted"/>
<feature type="region of interest" description="Disordered" evidence="1">
    <location>
        <begin position="203"/>
        <end position="227"/>
    </location>
</feature>
<reference evidence="2" key="1">
    <citation type="journal article" date="2006" name="Science">
        <title>The genome of black cottonwood, Populus trichocarpa (Torr. &amp; Gray).</title>
        <authorList>
            <person name="Tuskan G.A."/>
            <person name="Difazio S."/>
            <person name="Jansson S."/>
            <person name="Bohlmann J."/>
            <person name="Grigoriev I."/>
            <person name="Hellsten U."/>
            <person name="Putnam N."/>
            <person name="Ralph S."/>
            <person name="Rombauts S."/>
            <person name="Salamov A."/>
            <person name="Schein J."/>
            <person name="Sterck L."/>
            <person name="Aerts A."/>
            <person name="Bhalerao R.R."/>
            <person name="Bhalerao R.P."/>
            <person name="Blaudez D."/>
            <person name="Boerjan W."/>
            <person name="Brun A."/>
            <person name="Brunner A."/>
            <person name="Busov V."/>
            <person name="Campbell M."/>
            <person name="Carlson J."/>
            <person name="Chalot M."/>
            <person name="Chapman J."/>
            <person name="Chen G.L."/>
            <person name="Cooper D."/>
            <person name="Coutinho P.M."/>
            <person name="Couturier J."/>
            <person name="Covert S."/>
            <person name="Cronk Q."/>
            <person name="Cunningham R."/>
            <person name="Davis J."/>
            <person name="Degroeve S."/>
            <person name="Dejardin A."/>
            <person name="Depamphilis C."/>
            <person name="Detter J."/>
            <person name="Dirks B."/>
            <person name="Dubchak I."/>
            <person name="Duplessis S."/>
            <person name="Ehlting J."/>
            <person name="Ellis B."/>
            <person name="Gendler K."/>
            <person name="Goodstein D."/>
            <person name="Gribskov M."/>
            <person name="Grimwood J."/>
            <person name="Groover A."/>
            <person name="Gunter L."/>
            <person name="Hamberger B."/>
            <person name="Heinze B."/>
            <person name="Helariutta Y."/>
            <person name="Henrissat B."/>
            <person name="Holligan D."/>
            <person name="Holt R."/>
            <person name="Huang W."/>
            <person name="Islam-Faridi N."/>
            <person name="Jones S."/>
            <person name="Jones-Rhoades M."/>
            <person name="Jorgensen R."/>
            <person name="Joshi C."/>
            <person name="Kangasjarvi J."/>
            <person name="Karlsson J."/>
            <person name="Kelleher C."/>
            <person name="Kirkpatrick R."/>
            <person name="Kirst M."/>
            <person name="Kohler A."/>
            <person name="Kalluri U."/>
            <person name="Larimer F."/>
            <person name="Leebens-Mack J."/>
            <person name="Leple J.C."/>
            <person name="Locascio P."/>
            <person name="Lou Y."/>
            <person name="Lucas S."/>
            <person name="Martin F."/>
            <person name="Montanini B."/>
            <person name="Napoli C."/>
            <person name="Nelson D.R."/>
            <person name="Nelson C."/>
            <person name="Nieminen K."/>
            <person name="Nilsson O."/>
            <person name="Pereda V."/>
            <person name="Peter G."/>
            <person name="Philippe R."/>
            <person name="Pilate G."/>
            <person name="Poliakov A."/>
            <person name="Razumovskaya J."/>
            <person name="Richardson P."/>
            <person name="Rinaldi C."/>
            <person name="Ritland K."/>
            <person name="Rouze P."/>
            <person name="Ryaboy D."/>
            <person name="Schmutz J."/>
            <person name="Schrader J."/>
            <person name="Segerman B."/>
            <person name="Shin H."/>
            <person name="Siddiqui A."/>
            <person name="Sterky F."/>
            <person name="Terry A."/>
            <person name="Tsai C.J."/>
            <person name="Uberbacher E."/>
            <person name="Unneberg P."/>
            <person name="Vahala J."/>
            <person name="Wall K."/>
            <person name="Wessler S."/>
            <person name="Yang G."/>
            <person name="Yin T."/>
            <person name="Douglas C."/>
            <person name="Marra M."/>
            <person name="Sandberg G."/>
            <person name="Van de Peer Y."/>
            <person name="Rokhsar D."/>
        </authorList>
    </citation>
    <scope>NUCLEOTIDE SEQUENCE [LARGE SCALE GENOMIC DNA]</scope>
    <source>
        <strain evidence="2">Nisqually-1</strain>
    </source>
</reference>
<name>A0A3N7F9Q2_POPTR</name>
<gene>
    <name evidence="2" type="ORF">POPTR_T053151</name>
</gene>
<organism evidence="2">
    <name type="scientific">Populus trichocarpa</name>
    <name type="common">Western balsam poplar</name>
    <name type="synonym">Populus balsamifera subsp. trichocarpa</name>
    <dbReference type="NCBI Taxonomy" id="3694"/>
    <lineage>
        <taxon>Eukaryota</taxon>
        <taxon>Viridiplantae</taxon>
        <taxon>Streptophyta</taxon>
        <taxon>Embryophyta</taxon>
        <taxon>Tracheophyta</taxon>
        <taxon>Spermatophyta</taxon>
        <taxon>Magnoliopsida</taxon>
        <taxon>eudicotyledons</taxon>
        <taxon>Gunneridae</taxon>
        <taxon>Pentapetalae</taxon>
        <taxon>rosids</taxon>
        <taxon>fabids</taxon>
        <taxon>Malpighiales</taxon>
        <taxon>Salicaceae</taxon>
        <taxon>Saliceae</taxon>
        <taxon>Populus</taxon>
    </lineage>
</organism>
<evidence type="ECO:0000256" key="1">
    <source>
        <dbReference type="SAM" id="MobiDB-lite"/>
    </source>
</evidence>
<dbReference type="AlphaFoldDB" id="A0A3N7F9Q2"/>
<sequence>MCCGNKRHKITASSINVNDCGISTMVGGIGRVQREVQVVEPGVGEERISSHAIAGNDVVSMTGMRAQEDRVFEGTLESRLRTEPVDRALEQSNAVLGNILAGGAGRIQVGVQGMEQGPGEERIQSHLQAENGMENTGEGSFRHDAFATIPGTEQVQLLEPRGDSSQFCLDTGRCYDQPCAPSVNDDVTRHDALDMVRVRTEPVEEEDAENNGRSVVQAGAGARSSESLKYNKTRGVPLPTSSIKPVGQAFKENTKVLWSLIMDGQVPTIGIYGMGELGKQQYCNISIMSFYKDQIFVIMFGG</sequence>
<protein>
    <submittedName>
        <fullName evidence="2">Uncharacterized protein</fullName>
    </submittedName>
</protein>